<feature type="transmembrane region" description="Helical" evidence="1">
    <location>
        <begin position="36"/>
        <end position="58"/>
    </location>
</feature>
<keyword evidence="1" id="KW-0812">Transmembrane</keyword>
<dbReference type="EMBL" id="MFNF01000038">
    <property type="protein sequence ID" value="OGH01182.1"/>
    <property type="molecule type" value="Genomic_DNA"/>
</dbReference>
<evidence type="ECO:0000313" key="3">
    <source>
        <dbReference type="Proteomes" id="UP000177583"/>
    </source>
</evidence>
<gene>
    <name evidence="2" type="ORF">A2557_01555</name>
</gene>
<protein>
    <submittedName>
        <fullName evidence="2">Uncharacterized protein</fullName>
    </submittedName>
</protein>
<accession>A0A1F6GSP7</accession>
<name>A0A1F6GSP7_9PROT</name>
<comment type="caution">
    <text evidence="2">The sequence shown here is derived from an EMBL/GenBank/DDBJ whole genome shotgun (WGS) entry which is preliminary data.</text>
</comment>
<proteinExistence type="predicted"/>
<feature type="transmembrane region" description="Helical" evidence="1">
    <location>
        <begin position="64"/>
        <end position="84"/>
    </location>
</feature>
<organism evidence="2 3">
    <name type="scientific">Candidatus Lambdaproteobacteria bacterium RIFOXYD2_FULL_56_26</name>
    <dbReference type="NCBI Taxonomy" id="1817773"/>
    <lineage>
        <taxon>Bacteria</taxon>
        <taxon>Pseudomonadati</taxon>
        <taxon>Pseudomonadota</taxon>
        <taxon>Candidatus Lambdaproteobacteria</taxon>
    </lineage>
</organism>
<feature type="transmembrane region" description="Helical" evidence="1">
    <location>
        <begin position="6"/>
        <end position="24"/>
    </location>
</feature>
<evidence type="ECO:0000313" key="2">
    <source>
        <dbReference type="EMBL" id="OGH01182.1"/>
    </source>
</evidence>
<evidence type="ECO:0000256" key="1">
    <source>
        <dbReference type="SAM" id="Phobius"/>
    </source>
</evidence>
<dbReference type="Proteomes" id="UP000177583">
    <property type="component" value="Unassembled WGS sequence"/>
</dbReference>
<keyword evidence="1" id="KW-1133">Transmembrane helix</keyword>
<keyword evidence="1" id="KW-0472">Membrane</keyword>
<sequence length="166" mass="18448">MTFAQIGFGFFVFATFWILHLLWWRLCRPKGEIRPLVLAFLVAPGLLFLGINRFYPFWGTLDLALAFFVHLALAVVYIQTYPAIASTIPSFRILIGVHASKGGLSVPEIEGLFAQGELIGSRVELLGEDGLVRSGEKGLELSSFGRLLAVVFLTYRRFLGLQRGQG</sequence>
<dbReference type="AlphaFoldDB" id="A0A1F6GSP7"/>
<reference evidence="2 3" key="1">
    <citation type="journal article" date="2016" name="Nat. Commun.">
        <title>Thousands of microbial genomes shed light on interconnected biogeochemical processes in an aquifer system.</title>
        <authorList>
            <person name="Anantharaman K."/>
            <person name="Brown C.T."/>
            <person name="Hug L.A."/>
            <person name="Sharon I."/>
            <person name="Castelle C.J."/>
            <person name="Probst A.J."/>
            <person name="Thomas B.C."/>
            <person name="Singh A."/>
            <person name="Wilkins M.J."/>
            <person name="Karaoz U."/>
            <person name="Brodie E.L."/>
            <person name="Williams K.H."/>
            <person name="Hubbard S.S."/>
            <person name="Banfield J.F."/>
        </authorList>
    </citation>
    <scope>NUCLEOTIDE SEQUENCE [LARGE SCALE GENOMIC DNA]</scope>
</reference>